<dbReference type="Pfam" id="PF06985">
    <property type="entry name" value="HET"/>
    <property type="match status" value="1"/>
</dbReference>
<name>A0A8H4KYL4_9HYPO</name>
<protein>
    <submittedName>
        <fullName evidence="2">Heterokaryon incompatibility (Het-6OR allele)</fullName>
    </submittedName>
</protein>
<keyword evidence="3" id="KW-1185">Reference proteome</keyword>
<sequence>MTPLQENEIRLLRLSFGKDGSTPPDIALERVSLVDPDLPPFVSLSYVWGNLDDTLPLSVSGQTVAATRNLHAVLQCLASSEFNQLLWVDALCINQHDLDERAAQVALMGEIYSCASYVLAFLSPLSDPFDIGLGFIQQAARDVELHYEPSLDPHISVNGLTASSEALRDSFIAFFATPWWTRVWTVQEFVLAKKVIFQCGKHQIDAQVVQQAFQNLVTHERKCCWVARRAANGSASGFLDTPSKANGGLTLYTATLRMNNLNTIVNNESFRVNDMLGIISLFRTRQCSDPRDRVFGLSGLRLSNGHIQDLVPTDYTISTALLYRNLALAAVEKDKNLDVLSHVIHGPSARLQTAGLPSWVPDWDAIMNDAHHLIHQERIDLMRHFKASADMDLVWKLNESGSVTTHGLQFAKIVATAPGYPPSPTSTPRGKALIDEWRRLAGLPLEPKALPSGESDESKREWAFQRSPCAGLCLQQWKEDSCNYSSAYNTWFEWFAHEDVTSIPEEVRENAREFDFLVQTASLGRCCFVTENGQLGFGPELAQAGDIVVIIPGGKVPYVFRLADSNSEEGGLLVYELMGDAFVDDAMLGEMIGRSGEKFEEMVII</sequence>
<dbReference type="PANTHER" id="PTHR24148:SF73">
    <property type="entry name" value="HET DOMAIN PROTEIN (AFU_ORTHOLOGUE AFUA_8G01020)"/>
    <property type="match status" value="1"/>
</dbReference>
<organism evidence="2 3">
    <name type="scientific">Fusarium albosuccineum</name>
    <dbReference type="NCBI Taxonomy" id="1237068"/>
    <lineage>
        <taxon>Eukaryota</taxon>
        <taxon>Fungi</taxon>
        <taxon>Dikarya</taxon>
        <taxon>Ascomycota</taxon>
        <taxon>Pezizomycotina</taxon>
        <taxon>Sordariomycetes</taxon>
        <taxon>Hypocreomycetidae</taxon>
        <taxon>Hypocreales</taxon>
        <taxon>Nectriaceae</taxon>
        <taxon>Fusarium</taxon>
        <taxon>Fusarium decemcellulare species complex</taxon>
    </lineage>
</organism>
<dbReference type="Proteomes" id="UP000554235">
    <property type="component" value="Unassembled WGS sequence"/>
</dbReference>
<evidence type="ECO:0000313" key="2">
    <source>
        <dbReference type="EMBL" id="KAF4458228.1"/>
    </source>
</evidence>
<reference evidence="2 3" key="1">
    <citation type="submission" date="2020-01" db="EMBL/GenBank/DDBJ databases">
        <title>Identification and distribution of gene clusters putatively required for synthesis of sphingolipid metabolism inhibitors in phylogenetically diverse species of the filamentous fungus Fusarium.</title>
        <authorList>
            <person name="Kim H.-S."/>
            <person name="Busman M."/>
            <person name="Brown D.W."/>
            <person name="Divon H."/>
            <person name="Uhlig S."/>
            <person name="Proctor R.H."/>
        </authorList>
    </citation>
    <scope>NUCLEOTIDE SEQUENCE [LARGE SCALE GENOMIC DNA]</scope>
    <source>
        <strain evidence="2 3">NRRL 20459</strain>
    </source>
</reference>
<feature type="domain" description="Heterokaryon incompatibility" evidence="1">
    <location>
        <begin position="41"/>
        <end position="188"/>
    </location>
</feature>
<comment type="caution">
    <text evidence="2">The sequence shown here is derived from an EMBL/GenBank/DDBJ whole genome shotgun (WGS) entry which is preliminary data.</text>
</comment>
<dbReference type="OrthoDB" id="2157530at2759"/>
<dbReference type="EMBL" id="JAADYS010002534">
    <property type="protein sequence ID" value="KAF4458228.1"/>
    <property type="molecule type" value="Genomic_DNA"/>
</dbReference>
<dbReference type="AlphaFoldDB" id="A0A8H4KYL4"/>
<dbReference type="InterPro" id="IPR010730">
    <property type="entry name" value="HET"/>
</dbReference>
<dbReference type="InterPro" id="IPR052895">
    <property type="entry name" value="HetReg/Transcr_Mod"/>
</dbReference>
<dbReference type="Pfam" id="PF26639">
    <property type="entry name" value="Het-6_barrel"/>
    <property type="match status" value="1"/>
</dbReference>
<dbReference type="PANTHER" id="PTHR24148">
    <property type="entry name" value="ANKYRIN REPEAT DOMAIN-CONTAINING PROTEIN 39 HOMOLOG-RELATED"/>
    <property type="match status" value="1"/>
</dbReference>
<evidence type="ECO:0000313" key="3">
    <source>
        <dbReference type="Proteomes" id="UP000554235"/>
    </source>
</evidence>
<proteinExistence type="predicted"/>
<accession>A0A8H4KYL4</accession>
<evidence type="ECO:0000259" key="1">
    <source>
        <dbReference type="Pfam" id="PF06985"/>
    </source>
</evidence>
<gene>
    <name evidence="2" type="ORF">FALBO_15045</name>
</gene>